<evidence type="ECO:0000313" key="3">
    <source>
        <dbReference type="Proteomes" id="UP000290921"/>
    </source>
</evidence>
<dbReference type="Proteomes" id="UP000290921">
    <property type="component" value="Unassembled WGS sequence"/>
</dbReference>
<dbReference type="RefSeq" id="WP_129030499.1">
    <property type="nucleotide sequence ID" value="NZ_AP026811.1"/>
</dbReference>
<organism evidence="2 3">
    <name type="scientific">Clostridium tetani</name>
    <dbReference type="NCBI Taxonomy" id="1513"/>
    <lineage>
        <taxon>Bacteria</taxon>
        <taxon>Bacillati</taxon>
        <taxon>Bacillota</taxon>
        <taxon>Clostridia</taxon>
        <taxon>Eubacteriales</taxon>
        <taxon>Clostridiaceae</taxon>
        <taxon>Clostridium</taxon>
    </lineage>
</organism>
<gene>
    <name evidence="2" type="ORF">DP130_08755</name>
</gene>
<dbReference type="PANTHER" id="PTHR37804:SF1">
    <property type="entry name" value="CDAA REGULATORY PROTEIN CDAR"/>
    <property type="match status" value="1"/>
</dbReference>
<dbReference type="Pfam" id="PF07949">
    <property type="entry name" value="YbbR"/>
    <property type="match status" value="2"/>
</dbReference>
<proteinExistence type="predicted"/>
<reference evidence="2 3" key="1">
    <citation type="submission" date="2018-06" db="EMBL/GenBank/DDBJ databases">
        <title>Genome conservation of Clostridium tetani.</title>
        <authorList>
            <person name="Bruggemann H."/>
            <person name="Popoff M.R."/>
        </authorList>
    </citation>
    <scope>NUCLEOTIDE SEQUENCE [LARGE SCALE GENOMIC DNA]</scope>
    <source>
        <strain evidence="2 3">2017.061</strain>
    </source>
</reference>
<accession>A0A4Q0VBT5</accession>
<dbReference type="AlphaFoldDB" id="A0A4Q0VBT5"/>
<feature type="transmembrane region" description="Helical" evidence="1">
    <location>
        <begin position="10"/>
        <end position="27"/>
    </location>
</feature>
<dbReference type="PANTHER" id="PTHR37804">
    <property type="entry name" value="CDAA REGULATORY PROTEIN CDAR"/>
    <property type="match status" value="1"/>
</dbReference>
<sequence length="416" mass="46403">MDEKNKRQQIIIKICCLIAAFSSWLYITSVLNPIKTYKKGIPVIIENEDVLKRSNLVLVSDKDLHVNLLLKGPINDIYSVKESQFKLVLDLQSYILKKGENNVPVKLEKVPKNIKVINEENLWVKIVVDELIDKNIPLSVKTKGKIGEGYYALPYSSNIKQVAIRGASQHMISIAKVEAEVDLNNAKKDIDVSAPIKAFDANGNEVKSALLDPGMARIKIPVKKINTVGINVKFEPDPNREIKEIKSIPDKVQIIGDEDAINSINSIDTETININNLNNGDEVEAKLILPKNTSLTKDQSTSIKVKVYFNGEEGNNEKNKQISIPIKPINFDGNNYNIKLEQDKVILNLSGDVDNLNLDNIKCYVDLASLKEGEHSVPIKIELPNGVNLVSKSQENVKIEIKAIEILEGENANQNK</sequence>
<evidence type="ECO:0008006" key="4">
    <source>
        <dbReference type="Google" id="ProtNLM"/>
    </source>
</evidence>
<comment type="caution">
    <text evidence="2">The sequence shown here is derived from an EMBL/GenBank/DDBJ whole genome shotgun (WGS) entry which is preliminary data.</text>
</comment>
<dbReference type="InterPro" id="IPR053154">
    <property type="entry name" value="c-di-AMP_regulator"/>
</dbReference>
<dbReference type="InterPro" id="IPR012505">
    <property type="entry name" value="YbbR"/>
</dbReference>
<dbReference type="EMBL" id="QMAP01000007">
    <property type="protein sequence ID" value="RXI48170.1"/>
    <property type="molecule type" value="Genomic_DNA"/>
</dbReference>
<dbReference type="Gene3D" id="2.170.120.40">
    <property type="entry name" value="YbbR-like domain"/>
    <property type="match status" value="2"/>
</dbReference>
<keyword evidence="1" id="KW-0812">Transmembrane</keyword>
<evidence type="ECO:0000256" key="1">
    <source>
        <dbReference type="SAM" id="Phobius"/>
    </source>
</evidence>
<name>A0A4Q0VBT5_CLOTA</name>
<dbReference type="Gene3D" id="2.170.120.30">
    <property type="match status" value="2"/>
</dbReference>
<protein>
    <recommendedName>
        <fullName evidence="4">Membrane associated protein</fullName>
    </recommendedName>
</protein>
<keyword evidence="1" id="KW-1133">Transmembrane helix</keyword>
<evidence type="ECO:0000313" key="2">
    <source>
        <dbReference type="EMBL" id="RXI48170.1"/>
    </source>
</evidence>
<keyword evidence="1" id="KW-0472">Membrane</keyword>